<evidence type="ECO:0000256" key="1">
    <source>
        <dbReference type="SAM" id="MobiDB-lite"/>
    </source>
</evidence>
<dbReference type="Proteomes" id="UP000184356">
    <property type="component" value="Unassembled WGS sequence"/>
</dbReference>
<dbReference type="InterPro" id="IPR011659">
    <property type="entry name" value="WD40"/>
</dbReference>
<dbReference type="OrthoDB" id="43744at2759"/>
<dbReference type="Pfam" id="PF07676">
    <property type="entry name" value="PD40"/>
    <property type="match status" value="7"/>
</dbReference>
<dbReference type="GeneID" id="63757772"/>
<keyword evidence="2" id="KW-0732">Signal</keyword>
<gene>
    <name evidence="3" type="ORF">ASPSYDRAFT_147259</name>
</gene>
<evidence type="ECO:0000313" key="3">
    <source>
        <dbReference type="EMBL" id="OJJ61442.1"/>
    </source>
</evidence>
<feature type="signal peptide" evidence="2">
    <location>
        <begin position="1"/>
        <end position="21"/>
    </location>
</feature>
<dbReference type="PANTHER" id="PTHR32161:SF8">
    <property type="entry name" value="DPP6 N-TERMINAL DOMAIN-LIKE PROTEIN"/>
    <property type="match status" value="1"/>
</dbReference>
<dbReference type="InterPro" id="IPR011042">
    <property type="entry name" value="6-blade_b-propeller_TolB-like"/>
</dbReference>
<dbReference type="STRING" id="1036612.A0A1L9TPU8"/>
<sequence>MRLLAGSLVSLAGLLAGPALGACPYASQLGLDGDSAKPAHPHAHTARAATPPPSNKKGVFMMNRIAPGTSELYIANADGTNERPLLSEPIFEYHAEFSPDGQWITFTGERNGDGNSDIYRVRPDGSHLQELLATPSMEDSVVISPNGSLAAYVSTANGYRANIWVMDLKTGSRWNLTDTPATAANETLMNGYFRPAWSPDGRWLAFSSDRNTNWAGHGDPTFQGLSGWEHTQELSIYAIRPDGSGFRQIATKPGYSLGSPKWSPDGKRIVYYEITREGTWGAHRPESIDSTSSILVSVDFATGKDRRVEVSGSGVKAFPQYITNSTIGYHLKGTSREGIYTTAGTYLNTTIRSPSWSPDGKSIVYEKTAWDVRPLNKELYAWDTTWDYRFVDVFPQLSRQNRLAMTEKQLGNSSVVILNPDGSDEHVAYDNTKTDLVESSLVGQGLAGAFQPSWSPDGEWVVFGEGAWFSTRGEMGGWLVRATANGSHYETLTESNQTLTNTSMINSGFPTYSHDGKKVVYRVWGANSSKGDRSQLGLRVLDLETRKIAVLTNDWDNLPYFSPDGERIVFTRKTGVYNYDVCTIRPDGSDLRVLTSSGGNDAHAVWSYDGRIMYSTGMFGFQYECALYDDTFQPYGQVVIMDADGSNKQVLTDSIWEDSMPLLIPNSQY</sequence>
<keyword evidence="4" id="KW-1185">Reference proteome</keyword>
<dbReference type="RefSeq" id="XP_040705248.1">
    <property type="nucleotide sequence ID" value="XM_040841699.1"/>
</dbReference>
<evidence type="ECO:0008006" key="5">
    <source>
        <dbReference type="Google" id="ProtNLM"/>
    </source>
</evidence>
<reference evidence="4" key="1">
    <citation type="journal article" date="2017" name="Genome Biol.">
        <title>Comparative genomics reveals high biological diversity and specific adaptations in the industrially and medically important fungal genus Aspergillus.</title>
        <authorList>
            <person name="de Vries R.P."/>
            <person name="Riley R."/>
            <person name="Wiebenga A."/>
            <person name="Aguilar-Osorio G."/>
            <person name="Amillis S."/>
            <person name="Uchima C.A."/>
            <person name="Anderluh G."/>
            <person name="Asadollahi M."/>
            <person name="Askin M."/>
            <person name="Barry K."/>
            <person name="Battaglia E."/>
            <person name="Bayram O."/>
            <person name="Benocci T."/>
            <person name="Braus-Stromeyer S.A."/>
            <person name="Caldana C."/>
            <person name="Canovas D."/>
            <person name="Cerqueira G.C."/>
            <person name="Chen F."/>
            <person name="Chen W."/>
            <person name="Choi C."/>
            <person name="Clum A."/>
            <person name="Dos Santos R.A."/>
            <person name="Damasio A.R."/>
            <person name="Diallinas G."/>
            <person name="Emri T."/>
            <person name="Fekete E."/>
            <person name="Flipphi M."/>
            <person name="Freyberg S."/>
            <person name="Gallo A."/>
            <person name="Gournas C."/>
            <person name="Habgood R."/>
            <person name="Hainaut M."/>
            <person name="Harispe M.L."/>
            <person name="Henrissat B."/>
            <person name="Hilden K.S."/>
            <person name="Hope R."/>
            <person name="Hossain A."/>
            <person name="Karabika E."/>
            <person name="Karaffa L."/>
            <person name="Karanyi Z."/>
            <person name="Krasevec N."/>
            <person name="Kuo A."/>
            <person name="Kusch H."/>
            <person name="LaButti K."/>
            <person name="Lagendijk E.L."/>
            <person name="Lapidus A."/>
            <person name="Levasseur A."/>
            <person name="Lindquist E."/>
            <person name="Lipzen A."/>
            <person name="Logrieco A.F."/>
            <person name="MacCabe A."/>
            <person name="Maekelae M.R."/>
            <person name="Malavazi I."/>
            <person name="Melin P."/>
            <person name="Meyer V."/>
            <person name="Mielnichuk N."/>
            <person name="Miskei M."/>
            <person name="Molnar A.P."/>
            <person name="Mule G."/>
            <person name="Ngan C.Y."/>
            <person name="Orejas M."/>
            <person name="Orosz E."/>
            <person name="Ouedraogo J.P."/>
            <person name="Overkamp K.M."/>
            <person name="Park H.-S."/>
            <person name="Perrone G."/>
            <person name="Piumi F."/>
            <person name="Punt P.J."/>
            <person name="Ram A.F."/>
            <person name="Ramon A."/>
            <person name="Rauscher S."/>
            <person name="Record E."/>
            <person name="Riano-Pachon D.M."/>
            <person name="Robert V."/>
            <person name="Roehrig J."/>
            <person name="Ruller R."/>
            <person name="Salamov A."/>
            <person name="Salih N.S."/>
            <person name="Samson R.A."/>
            <person name="Sandor E."/>
            <person name="Sanguinetti M."/>
            <person name="Schuetze T."/>
            <person name="Sepcic K."/>
            <person name="Shelest E."/>
            <person name="Sherlock G."/>
            <person name="Sophianopoulou V."/>
            <person name="Squina F.M."/>
            <person name="Sun H."/>
            <person name="Susca A."/>
            <person name="Todd R.B."/>
            <person name="Tsang A."/>
            <person name="Unkles S.E."/>
            <person name="van de Wiele N."/>
            <person name="van Rossen-Uffink D."/>
            <person name="Oliveira J.V."/>
            <person name="Vesth T.C."/>
            <person name="Visser J."/>
            <person name="Yu J.-H."/>
            <person name="Zhou M."/>
            <person name="Andersen M.R."/>
            <person name="Archer D.B."/>
            <person name="Baker S.E."/>
            <person name="Benoit I."/>
            <person name="Brakhage A.A."/>
            <person name="Braus G.H."/>
            <person name="Fischer R."/>
            <person name="Frisvad J.C."/>
            <person name="Goldman G.H."/>
            <person name="Houbraken J."/>
            <person name="Oakley B."/>
            <person name="Pocsi I."/>
            <person name="Scazzocchio C."/>
            <person name="Seiboth B."/>
            <person name="vanKuyk P.A."/>
            <person name="Wortman J."/>
            <person name="Dyer P.S."/>
            <person name="Grigoriev I.V."/>
        </authorList>
    </citation>
    <scope>NUCLEOTIDE SEQUENCE [LARGE SCALE GENOMIC DNA]</scope>
    <source>
        <strain evidence="4">CBS 593.65</strain>
    </source>
</reference>
<dbReference type="SUPFAM" id="SSF82171">
    <property type="entry name" value="DPP6 N-terminal domain-like"/>
    <property type="match status" value="2"/>
</dbReference>
<dbReference type="VEuPathDB" id="FungiDB:ASPSYDRAFT_147259"/>
<organism evidence="3 4">
    <name type="scientific">Aspergillus sydowii CBS 593.65</name>
    <dbReference type="NCBI Taxonomy" id="1036612"/>
    <lineage>
        <taxon>Eukaryota</taxon>
        <taxon>Fungi</taxon>
        <taxon>Dikarya</taxon>
        <taxon>Ascomycota</taxon>
        <taxon>Pezizomycotina</taxon>
        <taxon>Eurotiomycetes</taxon>
        <taxon>Eurotiomycetidae</taxon>
        <taxon>Eurotiales</taxon>
        <taxon>Aspergillaceae</taxon>
        <taxon>Aspergillus</taxon>
        <taxon>Aspergillus subgen. Nidulantes</taxon>
    </lineage>
</organism>
<proteinExistence type="predicted"/>
<dbReference type="PROSITE" id="PS51257">
    <property type="entry name" value="PROKAR_LIPOPROTEIN"/>
    <property type="match status" value="1"/>
</dbReference>
<dbReference type="Gene3D" id="2.120.10.30">
    <property type="entry name" value="TolB, C-terminal domain"/>
    <property type="match status" value="3"/>
</dbReference>
<accession>A0A1L9TPU8</accession>
<name>A0A1L9TPU8_9EURO</name>
<feature type="region of interest" description="Disordered" evidence="1">
    <location>
        <begin position="34"/>
        <end position="57"/>
    </location>
</feature>
<protein>
    <recommendedName>
        <fullName evidence="5">Dipeptidylpeptidase IV N-terminal domain-containing protein</fullName>
    </recommendedName>
</protein>
<evidence type="ECO:0000313" key="4">
    <source>
        <dbReference type="Proteomes" id="UP000184356"/>
    </source>
</evidence>
<dbReference type="AlphaFoldDB" id="A0A1L9TPU8"/>
<evidence type="ECO:0000256" key="2">
    <source>
        <dbReference type="SAM" id="SignalP"/>
    </source>
</evidence>
<feature type="chain" id="PRO_5012747408" description="Dipeptidylpeptidase IV N-terminal domain-containing protein" evidence="2">
    <location>
        <begin position="22"/>
        <end position="669"/>
    </location>
</feature>
<dbReference type="EMBL" id="KV878584">
    <property type="protein sequence ID" value="OJJ61442.1"/>
    <property type="molecule type" value="Genomic_DNA"/>
</dbReference>
<dbReference type="PANTHER" id="PTHR32161">
    <property type="entry name" value="DPP6 N-TERMINAL DOMAIN-LIKE PROTEIN"/>
    <property type="match status" value="1"/>
</dbReference>